<dbReference type="InterPro" id="IPR004360">
    <property type="entry name" value="Glyas_Fos-R_dOase_dom"/>
</dbReference>
<evidence type="ECO:0000313" key="2">
    <source>
        <dbReference type="EMBL" id="TDH61837.1"/>
    </source>
</evidence>
<reference evidence="2 3" key="1">
    <citation type="journal article" date="2016" name="J. Microbiol.">
        <title>Dankookia rubra gen. nov., sp. nov., an alphaproteobacterium isolated from sediment of a shallow stream.</title>
        <authorList>
            <person name="Kim W.H."/>
            <person name="Kim D.H."/>
            <person name="Kang K."/>
            <person name="Ahn T.Y."/>
        </authorList>
    </citation>
    <scope>NUCLEOTIDE SEQUENCE [LARGE SCALE GENOMIC DNA]</scope>
    <source>
        <strain evidence="2 3">JCM30602</strain>
    </source>
</reference>
<proteinExistence type="predicted"/>
<organism evidence="2 3">
    <name type="scientific">Dankookia rubra</name>
    <dbReference type="NCBI Taxonomy" id="1442381"/>
    <lineage>
        <taxon>Bacteria</taxon>
        <taxon>Pseudomonadati</taxon>
        <taxon>Pseudomonadota</taxon>
        <taxon>Alphaproteobacteria</taxon>
        <taxon>Acetobacterales</taxon>
        <taxon>Roseomonadaceae</taxon>
        <taxon>Dankookia</taxon>
    </lineage>
</organism>
<dbReference type="EMBL" id="SMSJ01000017">
    <property type="protein sequence ID" value="TDH61837.1"/>
    <property type="molecule type" value="Genomic_DNA"/>
</dbReference>
<protein>
    <recommendedName>
        <fullName evidence="1">VOC domain-containing protein</fullName>
    </recommendedName>
</protein>
<name>A0A4R5QH41_9PROT</name>
<dbReference type="InterPro" id="IPR037523">
    <property type="entry name" value="VOC_core"/>
</dbReference>
<evidence type="ECO:0000313" key="3">
    <source>
        <dbReference type="Proteomes" id="UP000295096"/>
    </source>
</evidence>
<evidence type="ECO:0000259" key="1">
    <source>
        <dbReference type="PROSITE" id="PS51819"/>
    </source>
</evidence>
<dbReference type="Pfam" id="PF00903">
    <property type="entry name" value="Glyoxalase"/>
    <property type="match status" value="1"/>
</dbReference>
<dbReference type="OrthoDB" id="9812656at2"/>
<dbReference type="PROSITE" id="PS51819">
    <property type="entry name" value="VOC"/>
    <property type="match status" value="1"/>
</dbReference>
<dbReference type="CDD" id="cd06587">
    <property type="entry name" value="VOC"/>
    <property type="match status" value="1"/>
</dbReference>
<comment type="caution">
    <text evidence="2">The sequence shown here is derived from an EMBL/GenBank/DDBJ whole genome shotgun (WGS) entry which is preliminary data.</text>
</comment>
<dbReference type="RefSeq" id="WP_133289416.1">
    <property type="nucleotide sequence ID" value="NZ_SMSJ01000017.1"/>
</dbReference>
<dbReference type="AlphaFoldDB" id="A0A4R5QH41"/>
<sequence>MTPGASGPGPLARVELACRDPHRQREFFGRILGLAPAEQGNALRFALGAVELVLRPRGDALFASARGGEAGTLLAFPVADAELERWHRRMLMARVAVLDAPGPSGAPPRLLRVADPEGNVIELFAAA</sequence>
<dbReference type="InterPro" id="IPR029068">
    <property type="entry name" value="Glyas_Bleomycin-R_OHBP_Dase"/>
</dbReference>
<gene>
    <name evidence="2" type="ORF">E2C06_14995</name>
</gene>
<keyword evidence="3" id="KW-1185">Reference proteome</keyword>
<dbReference type="Proteomes" id="UP000295096">
    <property type="component" value="Unassembled WGS sequence"/>
</dbReference>
<accession>A0A4R5QH41</accession>
<dbReference type="SUPFAM" id="SSF54593">
    <property type="entry name" value="Glyoxalase/Bleomycin resistance protein/Dihydroxybiphenyl dioxygenase"/>
    <property type="match status" value="1"/>
</dbReference>
<feature type="domain" description="VOC" evidence="1">
    <location>
        <begin position="10"/>
        <end position="126"/>
    </location>
</feature>
<dbReference type="Gene3D" id="3.10.180.10">
    <property type="entry name" value="2,3-Dihydroxybiphenyl 1,2-Dioxygenase, domain 1"/>
    <property type="match status" value="1"/>
</dbReference>